<proteinExistence type="predicted"/>
<keyword evidence="1" id="KW-0560">Oxidoreductase</keyword>
<keyword evidence="3" id="KW-1185">Reference proteome</keyword>
<dbReference type="Pfam" id="PF13561">
    <property type="entry name" value="adh_short_C2"/>
    <property type="match status" value="1"/>
</dbReference>
<gene>
    <name evidence="2" type="ORF">SAMN05421748_10231</name>
</gene>
<dbReference type="AlphaFoldDB" id="A0A285GJJ5"/>
<name>A0A285GJJ5_9ACTN</name>
<dbReference type="Proteomes" id="UP000219612">
    <property type="component" value="Unassembled WGS sequence"/>
</dbReference>
<reference evidence="2 3" key="1">
    <citation type="submission" date="2017-09" db="EMBL/GenBank/DDBJ databases">
        <authorList>
            <person name="Ehlers B."/>
            <person name="Leendertz F.H."/>
        </authorList>
    </citation>
    <scope>NUCLEOTIDE SEQUENCE [LARGE SCALE GENOMIC DNA]</scope>
    <source>
        <strain evidence="2 3">CGMCC 4.6857</strain>
    </source>
</reference>
<sequence length="258" mass="27358">MTKILVTGSTGIGGAVAAELGERALTIGRHGRIRADLSLLASVAEAADEVAASHDRLDAIVCCAGVFTMRAATTAEGLERAWVLNYLSRFLLIDRLLPLLPPDGRVVLVANAGRYRDTRGNPTWGLGVAGRTQFANDLYAVELASRHPSLSVACVYPGLVATGVFRDAYGVPAPLRWVMNALQQRIGASPASAARGPVQLAIGPRFASGFYGPSARPLSIPARVRDGRRAELWAESEAVTTRVRSQTCRRSRPATGSA</sequence>
<dbReference type="RefSeq" id="WP_097318819.1">
    <property type="nucleotide sequence ID" value="NZ_OBDY01000002.1"/>
</dbReference>
<evidence type="ECO:0000313" key="2">
    <source>
        <dbReference type="EMBL" id="SNY23374.1"/>
    </source>
</evidence>
<evidence type="ECO:0000256" key="1">
    <source>
        <dbReference type="ARBA" id="ARBA00023002"/>
    </source>
</evidence>
<evidence type="ECO:0000313" key="3">
    <source>
        <dbReference type="Proteomes" id="UP000219612"/>
    </source>
</evidence>
<dbReference type="InterPro" id="IPR052228">
    <property type="entry name" value="Sec_Metab_Biosynth_Oxidored"/>
</dbReference>
<dbReference type="GO" id="GO:0016491">
    <property type="term" value="F:oxidoreductase activity"/>
    <property type="evidence" value="ECO:0007669"/>
    <property type="project" value="UniProtKB-KW"/>
</dbReference>
<accession>A0A285GJJ5</accession>
<dbReference type="SUPFAM" id="SSF51735">
    <property type="entry name" value="NAD(P)-binding Rossmann-fold domains"/>
    <property type="match status" value="1"/>
</dbReference>
<dbReference type="PANTHER" id="PTHR47534">
    <property type="entry name" value="YALI0E05731P"/>
    <property type="match status" value="1"/>
</dbReference>
<dbReference type="EMBL" id="OBDY01000002">
    <property type="protein sequence ID" value="SNY23374.1"/>
    <property type="molecule type" value="Genomic_DNA"/>
</dbReference>
<dbReference type="InterPro" id="IPR036291">
    <property type="entry name" value="NAD(P)-bd_dom_sf"/>
</dbReference>
<dbReference type="Gene3D" id="3.40.50.720">
    <property type="entry name" value="NAD(P)-binding Rossmann-like Domain"/>
    <property type="match status" value="1"/>
</dbReference>
<dbReference type="InterPro" id="IPR002347">
    <property type="entry name" value="SDR_fam"/>
</dbReference>
<organism evidence="2 3">
    <name type="scientific">Paractinoplanes atraurantiacus</name>
    <dbReference type="NCBI Taxonomy" id="1036182"/>
    <lineage>
        <taxon>Bacteria</taxon>
        <taxon>Bacillati</taxon>
        <taxon>Actinomycetota</taxon>
        <taxon>Actinomycetes</taxon>
        <taxon>Micromonosporales</taxon>
        <taxon>Micromonosporaceae</taxon>
        <taxon>Paractinoplanes</taxon>
    </lineage>
</organism>
<protein>
    <submittedName>
        <fullName evidence="2">NAD(P)-dependent dehydrogenase, short-chain alcohol dehydrogenase family</fullName>
    </submittedName>
</protein>
<dbReference type="PANTHER" id="PTHR47534:SF3">
    <property type="entry name" value="ALCOHOL DEHYDROGENASE-LIKE C-TERMINAL DOMAIN-CONTAINING PROTEIN"/>
    <property type="match status" value="1"/>
</dbReference>
<dbReference type="OrthoDB" id="2860165at2"/>